<feature type="region of interest" description="Disordered" evidence="2">
    <location>
        <begin position="715"/>
        <end position="753"/>
    </location>
</feature>
<evidence type="ECO:0000313" key="4">
    <source>
        <dbReference type="EMBL" id="KAG0688567.1"/>
    </source>
</evidence>
<feature type="compositionally biased region" description="Polar residues" evidence="2">
    <location>
        <begin position="307"/>
        <end position="320"/>
    </location>
</feature>
<dbReference type="GO" id="GO:0006355">
    <property type="term" value="P:regulation of DNA-templated transcription"/>
    <property type="evidence" value="ECO:0007669"/>
    <property type="project" value="InterPro"/>
</dbReference>
<sequence length="1118" mass="121696">MKDQLEGKSSCQVLKPPNIEQSKTIIQLTSKSINDNPSTQKNASILQPKNSDSKSMINEIQSSITNSNVNTILATKAINKNPIKNINSISEIKNNDNDSNKNNNDNDSNDNKNDEKNNRDNNKIDTKSKGSSEKPIDSMISKITKPPQDKSITKPPITKPPIQPITMPKHINTADGTILLSKPSTENKTSKVPSNVTNKDTIPNSSNKKQSISSSSSKTKISPPLATSLSSSDMSRSASVQGTKIVSNPYQTMQRTSSVPIVKKTTSSSPISKTIAPVPIAPHPNGGNSGVYFHPIAIKPRPIQPLPTKNRSKSNLVSRPSNSHISKNLSKSSDSSITLTTSKNWVLPPRPKTKKALKKKERKPISSKISSTGIDMKYNNTSTSSSSKVSTMSSISKTVTSAKKPSSPLANQINMYCNTPSPTESNLSSSPSSSSKKSILKTGTSSSSKKFPSSSSSSSSSTSTINNKSNGKSSESKSKKCTDCTRCIAPGIRSVYLEPSTGKVSINAQIHSNINLYTNDEGELEVQLQHVSRENDNLKKILLKLNKEIQNLKIVKRREENAASKDNKAKELKSDLSNKKNSSIKLEQKNNSVVQSKNNIKPIVVKKEEEDVDVDVDMDIDTPNDVAPSVINSNNEKPIQIKKENEEDFSSDILNSSSMKSSANTIDPVNLSYNLDSKRQKLSSTSPDVLSCVRPSMIQSEMDIDPIPSTVAPISKAKTKKVSDKNKSKTTTTTTTAVPKSKTQTKSKLSNATDETIPVNKEVIVENKTKDVKKEYHSCGVCEVGQKCVCFESQTLSIAATIAQALSHGGVNLLGLGGLNNSTMNTVNNVNSMSNITGLNTLTSILKREEIMKRLKDDDKKTLTTILKNESSKIGTSKDDKANLNTILNGLTTSTNTGVNPEFNSGDTNVVMNENICGINTMTDATMIEMKNHMLRDTNSKVNNNKMKRSSNMTIDKDDELLQMIDAELLLDPTPIVNPILLRKDLNNNTNNNNNNSNNNNNLNKSILKSVNTLQNDTDVINNGSMALGMNRSESKNSQHSFGTNAEFIGRGTLMDFNVFNGGDPMIDDDAMMFDPTSYGAPVNPAISRNDVGGDLTMDIEKILMEPIIDDTDDFMIY</sequence>
<keyword evidence="5" id="KW-1185">Reference proteome</keyword>
<feature type="region of interest" description="Disordered" evidence="2">
    <location>
        <begin position="90"/>
        <end position="242"/>
    </location>
</feature>
<feature type="compositionally biased region" description="Low complexity" evidence="2">
    <location>
        <begin position="204"/>
        <end position="239"/>
    </location>
</feature>
<dbReference type="GO" id="GO:0005634">
    <property type="term" value="C:nucleus"/>
    <property type="evidence" value="ECO:0007669"/>
    <property type="project" value="InterPro"/>
</dbReference>
<feature type="region of interest" description="Disordered" evidence="2">
    <location>
        <begin position="302"/>
        <end position="479"/>
    </location>
</feature>
<feature type="compositionally biased region" description="Polar residues" evidence="2">
    <location>
        <begin position="182"/>
        <end position="203"/>
    </location>
</feature>
<feature type="compositionally biased region" description="Low complexity" evidence="2">
    <location>
        <begin position="321"/>
        <end position="343"/>
    </location>
</feature>
<evidence type="ECO:0000256" key="1">
    <source>
        <dbReference type="ARBA" id="ARBA00023242"/>
    </source>
</evidence>
<feature type="region of interest" description="Disordered" evidence="2">
    <location>
        <begin position="28"/>
        <end position="53"/>
    </location>
</feature>
<proteinExistence type="predicted"/>
<comment type="caution">
    <text evidence="4">The sequence shown here is derived from an EMBL/GenBank/DDBJ whole genome shotgun (WGS) entry which is preliminary data.</text>
</comment>
<dbReference type="Proteomes" id="UP000697127">
    <property type="component" value="Unassembled WGS sequence"/>
</dbReference>
<feature type="region of interest" description="Disordered" evidence="2">
    <location>
        <begin position="560"/>
        <end position="590"/>
    </location>
</feature>
<feature type="compositionally biased region" description="Basic and acidic residues" evidence="2">
    <location>
        <begin position="560"/>
        <end position="578"/>
    </location>
</feature>
<dbReference type="Pfam" id="PF10297">
    <property type="entry name" value="Hap4_Hap_bind"/>
    <property type="match status" value="1"/>
</dbReference>
<feature type="compositionally biased region" description="Low complexity" evidence="2">
    <location>
        <begin position="381"/>
        <end position="401"/>
    </location>
</feature>
<organism evidence="4 5">
    <name type="scientific">Pichia californica</name>
    <dbReference type="NCBI Taxonomy" id="460514"/>
    <lineage>
        <taxon>Eukaryota</taxon>
        <taxon>Fungi</taxon>
        <taxon>Dikarya</taxon>
        <taxon>Ascomycota</taxon>
        <taxon>Saccharomycotina</taxon>
        <taxon>Pichiomycetes</taxon>
        <taxon>Pichiales</taxon>
        <taxon>Pichiaceae</taxon>
        <taxon>Pichia</taxon>
    </lineage>
</organism>
<gene>
    <name evidence="4" type="ORF">C6P40_000823</name>
</gene>
<feature type="domain" description="Hap4 transcription factor heteromerisation" evidence="3">
    <location>
        <begin position="341"/>
        <end position="352"/>
    </location>
</feature>
<feature type="compositionally biased region" description="Polar residues" evidence="2">
    <location>
        <begin position="408"/>
        <end position="418"/>
    </location>
</feature>
<name>A0A9P6WLY2_9ASCO</name>
<dbReference type="AlphaFoldDB" id="A0A9P6WLY2"/>
<dbReference type="InterPro" id="IPR018287">
    <property type="entry name" value="Hap4_TF_heteromerisation"/>
</dbReference>
<evidence type="ECO:0000313" key="5">
    <source>
        <dbReference type="Proteomes" id="UP000697127"/>
    </source>
</evidence>
<keyword evidence="1" id="KW-0539">Nucleus</keyword>
<evidence type="ECO:0000259" key="3">
    <source>
        <dbReference type="Pfam" id="PF10297"/>
    </source>
</evidence>
<evidence type="ECO:0000256" key="2">
    <source>
        <dbReference type="SAM" id="MobiDB-lite"/>
    </source>
</evidence>
<accession>A0A9P6WLY2</accession>
<feature type="region of interest" description="Disordered" evidence="2">
    <location>
        <begin position="256"/>
        <end position="277"/>
    </location>
</feature>
<feature type="compositionally biased region" description="Basic and acidic residues" evidence="2">
    <location>
        <begin position="109"/>
        <end position="136"/>
    </location>
</feature>
<protein>
    <recommendedName>
        <fullName evidence="3">Hap4 transcription factor heteromerisation domain-containing protein</fullName>
    </recommendedName>
</protein>
<reference evidence="4" key="1">
    <citation type="submission" date="2020-11" db="EMBL/GenBank/DDBJ databases">
        <title>Kefir isolates.</title>
        <authorList>
            <person name="Marcisauskas S."/>
            <person name="Kim Y."/>
            <person name="Blasche S."/>
        </authorList>
    </citation>
    <scope>NUCLEOTIDE SEQUENCE</scope>
    <source>
        <strain evidence="4">Olga-1</strain>
    </source>
</reference>
<feature type="compositionally biased region" description="Polar residues" evidence="2">
    <location>
        <begin position="744"/>
        <end position="753"/>
    </location>
</feature>
<feature type="compositionally biased region" description="Low complexity" evidence="2">
    <location>
        <begin position="729"/>
        <end position="742"/>
    </location>
</feature>
<feature type="compositionally biased region" description="Low complexity" evidence="2">
    <location>
        <begin position="261"/>
        <end position="275"/>
    </location>
</feature>
<feature type="compositionally biased region" description="Basic residues" evidence="2">
    <location>
        <begin position="351"/>
        <end position="362"/>
    </location>
</feature>
<feature type="compositionally biased region" description="Low complexity" evidence="2">
    <location>
        <begin position="419"/>
        <end position="473"/>
    </location>
</feature>
<dbReference type="EMBL" id="PUHW01000141">
    <property type="protein sequence ID" value="KAG0688567.1"/>
    <property type="molecule type" value="Genomic_DNA"/>
</dbReference>